<accession>A0A5M6IMN5</accession>
<dbReference type="PANTHER" id="PTHR30069:SF29">
    <property type="entry name" value="HEMOGLOBIN AND HEMOGLOBIN-HAPTOGLOBIN-BINDING PROTEIN 1-RELATED"/>
    <property type="match status" value="1"/>
</dbReference>
<keyword evidence="7 10" id="KW-0472">Membrane</keyword>
<evidence type="ECO:0000256" key="7">
    <source>
        <dbReference type="ARBA" id="ARBA00023136"/>
    </source>
</evidence>
<comment type="subcellular location">
    <subcellularLocation>
        <location evidence="1 10">Cell outer membrane</location>
        <topology evidence="1 10">Multi-pass membrane protein</topology>
    </subcellularLocation>
</comment>
<dbReference type="Proteomes" id="UP000325255">
    <property type="component" value="Unassembled WGS sequence"/>
</dbReference>
<keyword evidence="9 10" id="KW-0998">Cell outer membrane</keyword>
<evidence type="ECO:0000256" key="1">
    <source>
        <dbReference type="ARBA" id="ARBA00004571"/>
    </source>
</evidence>
<evidence type="ECO:0000256" key="10">
    <source>
        <dbReference type="PROSITE-ProRule" id="PRU01360"/>
    </source>
</evidence>
<dbReference type="PANTHER" id="PTHR30069">
    <property type="entry name" value="TONB-DEPENDENT OUTER MEMBRANE RECEPTOR"/>
    <property type="match status" value="1"/>
</dbReference>
<feature type="signal peptide" evidence="12">
    <location>
        <begin position="1"/>
        <end position="19"/>
    </location>
</feature>
<keyword evidence="2 10" id="KW-0813">Transport</keyword>
<dbReference type="InterPro" id="IPR012910">
    <property type="entry name" value="Plug_dom"/>
</dbReference>
<evidence type="ECO:0000313" key="16">
    <source>
        <dbReference type="Proteomes" id="UP000325255"/>
    </source>
</evidence>
<dbReference type="Gene3D" id="2.170.130.10">
    <property type="entry name" value="TonB-dependent receptor, plug domain"/>
    <property type="match status" value="1"/>
</dbReference>
<evidence type="ECO:0000256" key="4">
    <source>
        <dbReference type="ARBA" id="ARBA00022692"/>
    </source>
</evidence>
<dbReference type="CDD" id="cd01347">
    <property type="entry name" value="ligand_gated_channel"/>
    <property type="match status" value="1"/>
</dbReference>
<dbReference type="OrthoDB" id="9760333at2"/>
<sequence length="661" mass="70094">MRRMLLASVLALPALAARAGDAPPRDQTDLVLPEQVVTATRIPTLAELIPAGVTVIDRQTITTRGYTMLSDALHAVPGLALVQSGGNGGNASAFIRGTNSNHVLVLRDGVPLNDPSDPNGAYNFGVETLADVERIEVVRGPMSGLYGSGAIGGVINLISKQGSGAPTATAEFAAGLPRAILGSAGLSGASGMVDYSLAVQSRSQLGFDTTPQRETVHTGERDGYRAQVASLNLGVTPVEGTRISTLLRWRRAVFGLDELGSPAFDAPAYTGRDEAFTGRIGIDSKLFDGLWDTGLSLAYVTTNRKYTEPLEAADPNQLQSNGRYRGYRTALTWTNTVHLADLGPARETALTFGAAHIFDRARSSLTESYAGFPSNQAVGAHATSDSGNAGLQTTLFDRLTATANLRQESASFGGDAFTWRLGGVLALPELWSRAKASYGTGFRAPSLFDLFGVGSYGYVGNPNLRPERSEGWETGWAIDLPALGRRDAATLEVTYFDNRIRDLIQVVYASDFSSSTPQNIARAHITGVETSLTLRPLSWAEAVLSWTCTDARDQSGALLKRRPRNTASANLRATPLPGLTIAPELVYASGASDYLVNDEGFSSGVGMTKGGLIFNLAVSYAVTPQITLFADGRNLGDSRYEPASGFQTPGPSFLAGTRVKF</sequence>
<evidence type="ECO:0000256" key="9">
    <source>
        <dbReference type="ARBA" id="ARBA00023237"/>
    </source>
</evidence>
<evidence type="ECO:0000256" key="8">
    <source>
        <dbReference type="ARBA" id="ARBA00023170"/>
    </source>
</evidence>
<dbReference type="EMBL" id="VWPK01000048">
    <property type="protein sequence ID" value="KAA5609534.1"/>
    <property type="molecule type" value="Genomic_DNA"/>
</dbReference>
<evidence type="ECO:0000256" key="2">
    <source>
        <dbReference type="ARBA" id="ARBA00022448"/>
    </source>
</evidence>
<dbReference type="Pfam" id="PF00593">
    <property type="entry name" value="TonB_dep_Rec_b-barrel"/>
    <property type="match status" value="1"/>
</dbReference>
<evidence type="ECO:0000256" key="6">
    <source>
        <dbReference type="ARBA" id="ARBA00023077"/>
    </source>
</evidence>
<evidence type="ECO:0000313" key="15">
    <source>
        <dbReference type="EMBL" id="KAA5609534.1"/>
    </source>
</evidence>
<dbReference type="GO" id="GO:0015344">
    <property type="term" value="F:siderophore uptake transmembrane transporter activity"/>
    <property type="evidence" value="ECO:0007669"/>
    <property type="project" value="TreeGrafter"/>
</dbReference>
<comment type="similarity">
    <text evidence="10 11">Belongs to the TonB-dependent receptor family.</text>
</comment>
<dbReference type="InterPro" id="IPR000531">
    <property type="entry name" value="Beta-barrel_TonB"/>
</dbReference>
<gene>
    <name evidence="15" type="ORF">F1189_23665</name>
</gene>
<keyword evidence="8 15" id="KW-0675">Receptor</keyword>
<keyword evidence="3 10" id="KW-1134">Transmembrane beta strand</keyword>
<keyword evidence="5 12" id="KW-0732">Signal</keyword>
<organism evidence="15 16">
    <name type="scientific">Rhodovastum atsumiense</name>
    <dbReference type="NCBI Taxonomy" id="504468"/>
    <lineage>
        <taxon>Bacteria</taxon>
        <taxon>Pseudomonadati</taxon>
        <taxon>Pseudomonadota</taxon>
        <taxon>Alphaproteobacteria</taxon>
        <taxon>Acetobacterales</taxon>
        <taxon>Acetobacteraceae</taxon>
        <taxon>Rhodovastum</taxon>
    </lineage>
</organism>
<evidence type="ECO:0000256" key="5">
    <source>
        <dbReference type="ARBA" id="ARBA00022729"/>
    </source>
</evidence>
<dbReference type="InterPro" id="IPR037066">
    <property type="entry name" value="Plug_dom_sf"/>
</dbReference>
<dbReference type="Gene3D" id="2.40.170.20">
    <property type="entry name" value="TonB-dependent receptor, beta-barrel domain"/>
    <property type="match status" value="1"/>
</dbReference>
<feature type="chain" id="PRO_5024354636" evidence="12">
    <location>
        <begin position="20"/>
        <end position="661"/>
    </location>
</feature>
<feature type="domain" description="TonB-dependent receptor-like beta-barrel" evidence="13">
    <location>
        <begin position="257"/>
        <end position="635"/>
    </location>
</feature>
<evidence type="ECO:0000259" key="13">
    <source>
        <dbReference type="Pfam" id="PF00593"/>
    </source>
</evidence>
<feature type="domain" description="TonB-dependent receptor plug" evidence="14">
    <location>
        <begin position="49"/>
        <end position="154"/>
    </location>
</feature>
<keyword evidence="16" id="KW-1185">Reference proteome</keyword>
<dbReference type="GO" id="GO:0044718">
    <property type="term" value="P:siderophore transmembrane transport"/>
    <property type="evidence" value="ECO:0007669"/>
    <property type="project" value="TreeGrafter"/>
</dbReference>
<dbReference type="GO" id="GO:0009279">
    <property type="term" value="C:cell outer membrane"/>
    <property type="evidence" value="ECO:0007669"/>
    <property type="project" value="UniProtKB-SubCell"/>
</dbReference>
<keyword evidence="4 10" id="KW-0812">Transmembrane</keyword>
<dbReference type="InterPro" id="IPR039426">
    <property type="entry name" value="TonB-dep_rcpt-like"/>
</dbReference>
<evidence type="ECO:0000256" key="12">
    <source>
        <dbReference type="SAM" id="SignalP"/>
    </source>
</evidence>
<name>A0A5M6IMN5_9PROT</name>
<reference evidence="15 16" key="1">
    <citation type="submission" date="2019-09" db="EMBL/GenBank/DDBJ databases">
        <title>Genome sequence of Rhodovastum atsumiense, a diverse member of the Acetobacteraceae family of non-sulfur purple photosynthetic bacteria.</title>
        <authorList>
            <person name="Meyer T."/>
            <person name="Kyndt J."/>
        </authorList>
    </citation>
    <scope>NUCLEOTIDE SEQUENCE [LARGE SCALE GENOMIC DNA]</scope>
    <source>
        <strain evidence="15 16">DSM 21279</strain>
    </source>
</reference>
<dbReference type="SUPFAM" id="SSF56935">
    <property type="entry name" value="Porins"/>
    <property type="match status" value="1"/>
</dbReference>
<comment type="caution">
    <text evidence="15">The sequence shown here is derived from an EMBL/GenBank/DDBJ whole genome shotgun (WGS) entry which is preliminary data.</text>
</comment>
<dbReference type="RefSeq" id="WP_150043473.1">
    <property type="nucleotide sequence ID" value="NZ_OW485601.1"/>
</dbReference>
<dbReference type="InterPro" id="IPR036942">
    <property type="entry name" value="Beta-barrel_TonB_sf"/>
</dbReference>
<evidence type="ECO:0000256" key="3">
    <source>
        <dbReference type="ARBA" id="ARBA00022452"/>
    </source>
</evidence>
<evidence type="ECO:0000256" key="11">
    <source>
        <dbReference type="RuleBase" id="RU003357"/>
    </source>
</evidence>
<proteinExistence type="inferred from homology"/>
<dbReference type="PROSITE" id="PS52016">
    <property type="entry name" value="TONB_DEPENDENT_REC_3"/>
    <property type="match status" value="1"/>
</dbReference>
<dbReference type="AlphaFoldDB" id="A0A5M6IMN5"/>
<keyword evidence="6 11" id="KW-0798">TonB box</keyword>
<protein>
    <submittedName>
        <fullName evidence="15">TonB-dependent receptor</fullName>
    </submittedName>
</protein>
<evidence type="ECO:0000259" key="14">
    <source>
        <dbReference type="Pfam" id="PF07715"/>
    </source>
</evidence>
<dbReference type="Pfam" id="PF07715">
    <property type="entry name" value="Plug"/>
    <property type="match status" value="1"/>
</dbReference>